<evidence type="ECO:0000256" key="5">
    <source>
        <dbReference type="ARBA" id="ARBA00022741"/>
    </source>
</evidence>
<keyword evidence="9" id="KW-1185">Reference proteome</keyword>
<dbReference type="EMBL" id="LC651180">
    <property type="protein sequence ID" value="BDB32800.1"/>
    <property type="molecule type" value="Genomic_RNA"/>
</dbReference>
<reference evidence="8" key="3">
    <citation type="submission" date="2021-09" db="EMBL/GenBank/DDBJ databases">
        <title>Cryphonectria carpinicola fusagravirus 1 is transfectable as spherical particles.</title>
        <authorList>
            <person name="Hisano S."/>
            <person name="Suzuki N."/>
            <person name="Das S."/>
        </authorList>
    </citation>
    <scope>NUCLEOTIDE SEQUENCE</scope>
    <source>
        <strain evidence="8">JS13</strain>
    </source>
</reference>
<accession>A0A8J9S2Q4</accession>
<dbReference type="GO" id="GO:0006351">
    <property type="term" value="P:DNA-templated transcription"/>
    <property type="evidence" value="ECO:0007669"/>
    <property type="project" value="InterPro"/>
</dbReference>
<keyword evidence="4 7" id="KW-0548">Nucleotidyltransferase</keyword>
<evidence type="ECO:0000256" key="1">
    <source>
        <dbReference type="ARBA" id="ARBA00012494"/>
    </source>
</evidence>
<evidence type="ECO:0000256" key="2">
    <source>
        <dbReference type="ARBA" id="ARBA00022484"/>
    </source>
</evidence>
<keyword evidence="3 7" id="KW-0808">Transferase</keyword>
<dbReference type="GO" id="GO:0000166">
    <property type="term" value="F:nucleotide binding"/>
    <property type="evidence" value="ECO:0007669"/>
    <property type="project" value="UniProtKB-KW"/>
</dbReference>
<evidence type="ECO:0000256" key="7">
    <source>
        <dbReference type="RuleBase" id="RU364050"/>
    </source>
</evidence>
<name>A0A8J9S2Q4_9VIRU</name>
<dbReference type="GO" id="GO:0003968">
    <property type="term" value="F:RNA-directed RNA polymerase activity"/>
    <property type="evidence" value="ECO:0007669"/>
    <property type="project" value="UniProtKB-KW"/>
</dbReference>
<comment type="catalytic activity">
    <reaction evidence="6 7">
        <text>RNA(n) + a ribonucleoside 5'-triphosphate = RNA(n+1) + diphosphate</text>
        <dbReference type="Rhea" id="RHEA:21248"/>
        <dbReference type="Rhea" id="RHEA-COMP:14527"/>
        <dbReference type="Rhea" id="RHEA-COMP:17342"/>
        <dbReference type="ChEBI" id="CHEBI:33019"/>
        <dbReference type="ChEBI" id="CHEBI:61557"/>
        <dbReference type="ChEBI" id="CHEBI:140395"/>
        <dbReference type="EC" id="2.7.7.48"/>
    </reaction>
</comment>
<dbReference type="InterPro" id="IPR043502">
    <property type="entry name" value="DNA/RNA_pol_sf"/>
</dbReference>
<sequence>MFKPIWDLMNVVADAAYKLSDSPFVLIFDVERVVAQFDLDRAPTTFSQAFLQYVFFSPVPTEAYEFIPDFPAIAAQQPAFIPTISYEGVGYLSSLMTQDPPVCHRGYYLFHNILRDDQSCATRLLRVLGLHNLEGERYYDISKVGMHRNALNKTLASIWVRGVHTSRSDLKVADADVNAVVRYLSNEVDMALRPKRDVNVCNVLIHVFSDHVAFAVRSDYLDMLRLNALAHPVHENFRSLTDCFPHTTGRAGGKVFVFPSNILSLGRPSQLQNACLNWFLSLKGKVDWQHVMPCALLLLPYIDICGPTLLHFILVNRSFLSVDTAEFAKIMKGVHASIRTTFRLPNYMRSSSTPRHAREFARTAYGLETLAGRSELLKLDINKEFAMRSVDPATRAYPSICTPLGAEFSTIRFSFSKFHQLIPKLARGMVDTLLADDIQLYTLHEFFQSRLFWGASGGAPGATVTWDGQEKLRMNKRGALLSLKETHIREILKSVVAPDSRTPVQWSVNAIKFESGKLRSILNTILEHYVIQGYLSHHIDSNATHNSWYSVGQHNPARIANTLRRICDLKRHVGFMWDYSDFNINHIFTLMAQQTLAQVDGLLARAHTSGRSAAYIEEAARDLKQAAAYVVLARFNTYLSDHETGVVARTARGLQSGERQTSRINSDSNYIDTQLVRHVSRDMFGRQLLTRITEHSGDDAFETAYSYFDGMLAAALYNLTGSAGQVHKVLMSFPQHGGGLGEYLRVSYDASNHVVNGYPVRALMGFIHGEFFSNPLPQPFERAAAFITQFAKLRRRGADLPQAFVKSVIRTNCSLTFTVGTDKRFFRPDLDIVRLPAILGGVGIEDTEKGLLAGPSPITFYHSRGATGFQLLIVANELLVKFKTALRARMNVLMLDDHIHSLALALGAYTKGIETGWWDDYYAIGKQEYERALTQLPTPGTVGSTLVLSAHPQMFEDISTAIGIVPASKTGDRLNRASHAAILRSLQHVVTLNNPSNLFSVVYDLTRDEQHPAMCTYRRASNAKFPSIPLYEMPKINARETVRSAKNPIPDFNILHKAGVTNIQPLYEEIAKSTLSGAWPKHALNESLADYGRQLAEWAHHNRFSTGVMAMPPLPDLARIRTAVKSKLMETLSIKGQSGGVVAFRENSLGFPATSTLRHSYNASTALVKPIGATISKTLTLLFDAAKGSDRLDKIINALQDRHEIAPVPALTTKLGHLRAISRALTTPRARANFADYFEGGWSLIPPVNTGWSADILTLVRDLTLNLVESADLAPITLPNLCSMDRLRAVIALHYLETVINAETVDYLQTLIPGVIIRD</sequence>
<reference evidence="8" key="2">
    <citation type="journal article" date="2007" name="Mycol. Res.">
        <title>Diversity of viruses in Cryphonectria parasitica and C. nitschkei in Japan and China, and partial characterization of a new chrysovirus species.</title>
        <authorList>
            <person name="Liu Y-C."/>
            <person name="Dynek N.J."/>
            <person name="Hillman I.B."/>
            <person name="Milgroom G.M."/>
        </authorList>
    </citation>
    <scope>NUCLEOTIDE SEQUENCE</scope>
    <source>
        <strain evidence="8">JS13</strain>
    </source>
</reference>
<evidence type="ECO:0000256" key="3">
    <source>
        <dbReference type="ARBA" id="ARBA00022679"/>
    </source>
</evidence>
<evidence type="ECO:0000256" key="6">
    <source>
        <dbReference type="ARBA" id="ARBA00048744"/>
    </source>
</evidence>
<dbReference type="SUPFAM" id="SSF56672">
    <property type="entry name" value="DNA/RNA polymerases"/>
    <property type="match status" value="1"/>
</dbReference>
<keyword evidence="7" id="KW-0693">Viral RNA replication</keyword>
<evidence type="ECO:0000313" key="9">
    <source>
        <dbReference type="Proteomes" id="UP001258162"/>
    </source>
</evidence>
<proteinExistence type="predicted"/>
<keyword evidence="2 7" id="KW-0696">RNA-directed RNA polymerase</keyword>
<reference evidence="8" key="1">
    <citation type="journal article" date="2003" name="Mol. Ecol.">
        <title>Evidence for interspecies transmission of viruses in natural populations of filamentous fungi in the genus Cryphonectria.</title>
        <authorList>
            <person name="Liu Y-C."/>
            <person name="Linder-Basso D."/>
            <person name="Hillman I.B."/>
            <person name="Kaneko S."/>
            <person name="Milgroom G.M."/>
        </authorList>
    </citation>
    <scope>NUCLEOTIDE SEQUENCE</scope>
    <source>
        <strain evidence="8">JS13</strain>
    </source>
</reference>
<organism evidence="8 9">
    <name type="scientific">Cryphonectria carpinicola fusagravirus 1</name>
    <dbReference type="NCBI Taxonomy" id="2879941"/>
    <lineage>
        <taxon>Viruses</taxon>
        <taxon>Riboviria</taxon>
        <taxon>Orthornavirae</taxon>
        <taxon>Duplornaviricota</taxon>
        <taxon>Chrymotiviricetes</taxon>
        <taxon>Ghabrivirales</taxon>
        <taxon>Alphatotivirineae</taxon>
        <taxon>Fusagraviridae</taxon>
        <taxon>Fusagravirus</taxon>
        <taxon>Fusagravirus nijyu</taxon>
    </lineage>
</organism>
<keyword evidence="5 7" id="KW-0547">Nucleotide-binding</keyword>
<protein>
    <recommendedName>
        <fullName evidence="1 7">RNA-directed RNA polymerase</fullName>
        <ecNumber evidence="1 7">2.7.7.48</ecNumber>
    </recommendedName>
</protein>
<dbReference type="GO" id="GO:0003723">
    <property type="term" value="F:RNA binding"/>
    <property type="evidence" value="ECO:0007669"/>
    <property type="project" value="InterPro"/>
</dbReference>
<dbReference type="Pfam" id="PF02123">
    <property type="entry name" value="RdRP_4"/>
    <property type="match status" value="1"/>
</dbReference>
<dbReference type="InterPro" id="IPR001795">
    <property type="entry name" value="RNA-dir_pol_luteovirus"/>
</dbReference>
<dbReference type="Proteomes" id="UP001258162">
    <property type="component" value="Segment"/>
</dbReference>
<dbReference type="EC" id="2.7.7.48" evidence="1 7"/>
<evidence type="ECO:0000256" key="4">
    <source>
        <dbReference type="ARBA" id="ARBA00022695"/>
    </source>
</evidence>
<evidence type="ECO:0000313" key="8">
    <source>
        <dbReference type="EMBL" id="BDB32800.1"/>
    </source>
</evidence>